<evidence type="ECO:0000256" key="6">
    <source>
        <dbReference type="ARBA" id="ARBA00023004"/>
    </source>
</evidence>
<dbReference type="Proteomes" id="UP000247591">
    <property type="component" value="Unassembled WGS sequence"/>
</dbReference>
<accession>A0A318RDI4</accession>
<name>A0A318RDI4_WILLI</name>
<dbReference type="PANTHER" id="PTHR43779">
    <property type="entry name" value="DIOXYGENASE RV0097-RELATED"/>
    <property type="match status" value="1"/>
</dbReference>
<proteinExistence type="inferred from homology"/>
<dbReference type="RefSeq" id="WP_110472810.1">
    <property type="nucleotide sequence ID" value="NZ_QJSP01000027.1"/>
</dbReference>
<evidence type="ECO:0000313" key="8">
    <source>
        <dbReference type="EMBL" id="PYE11946.1"/>
    </source>
</evidence>
<comment type="similarity">
    <text evidence="2">Belongs to the TfdA dioxygenase family.</text>
</comment>
<dbReference type="InterPro" id="IPR051178">
    <property type="entry name" value="TfdA_dioxygenase"/>
</dbReference>
<comment type="cofactor">
    <cofactor evidence="1">
        <name>Fe(2+)</name>
        <dbReference type="ChEBI" id="CHEBI:29033"/>
    </cofactor>
</comment>
<evidence type="ECO:0000256" key="4">
    <source>
        <dbReference type="ARBA" id="ARBA00022964"/>
    </source>
</evidence>
<dbReference type="GO" id="GO:0046872">
    <property type="term" value="F:metal ion binding"/>
    <property type="evidence" value="ECO:0007669"/>
    <property type="project" value="UniProtKB-KW"/>
</dbReference>
<dbReference type="Pfam" id="PF02668">
    <property type="entry name" value="TauD"/>
    <property type="match status" value="1"/>
</dbReference>
<evidence type="ECO:0000256" key="2">
    <source>
        <dbReference type="ARBA" id="ARBA00005896"/>
    </source>
</evidence>
<dbReference type="EMBL" id="QJSP01000027">
    <property type="protein sequence ID" value="PYE11946.1"/>
    <property type="molecule type" value="Genomic_DNA"/>
</dbReference>
<keyword evidence="4 8" id="KW-0223">Dioxygenase</keyword>
<reference evidence="8 9" key="1">
    <citation type="submission" date="2018-06" db="EMBL/GenBank/DDBJ databases">
        <title>Genomic Encyclopedia of Type Strains, Phase IV (KMG-IV): sequencing the most valuable type-strain genomes for metagenomic binning, comparative biology and taxonomic classification.</title>
        <authorList>
            <person name="Goeker M."/>
        </authorList>
    </citation>
    <scope>NUCLEOTIDE SEQUENCE [LARGE SCALE GENOMIC DNA]</scope>
    <source>
        <strain evidence="8 9">DSM 45521</strain>
    </source>
</reference>
<dbReference type="InterPro" id="IPR042098">
    <property type="entry name" value="TauD-like_sf"/>
</dbReference>
<dbReference type="GO" id="GO:0051213">
    <property type="term" value="F:dioxygenase activity"/>
    <property type="evidence" value="ECO:0007669"/>
    <property type="project" value="UniProtKB-KW"/>
</dbReference>
<keyword evidence="6" id="KW-0408">Iron</keyword>
<evidence type="ECO:0000256" key="3">
    <source>
        <dbReference type="ARBA" id="ARBA00022723"/>
    </source>
</evidence>
<gene>
    <name evidence="8" type="ORF">DFR67_12720</name>
</gene>
<dbReference type="Gene3D" id="3.60.130.10">
    <property type="entry name" value="Clavaminate synthase-like"/>
    <property type="match status" value="1"/>
</dbReference>
<feature type="domain" description="TauD/TfdA-like" evidence="7">
    <location>
        <begin position="6"/>
        <end position="269"/>
    </location>
</feature>
<dbReference type="OrthoDB" id="581608at2"/>
<evidence type="ECO:0000313" key="9">
    <source>
        <dbReference type="Proteomes" id="UP000247591"/>
    </source>
</evidence>
<keyword evidence="9" id="KW-1185">Reference proteome</keyword>
<sequence>MSTLAVERLTDTVGVKVLGIDADQLREDTDLADAVAEALETYSVLLFPELDAGDETLVEFCRKLGTLINFSHLPPATAEVMEISFDPSNPNAEYFASNCFWHIDGLLDEIAPKTSMLTARVTSAEGGETEFASTYDAYDALTDDEKVRFADLRVVHTFEAIQRLTYPDPTPEQVAEWASRSVREHPLVWEHDSGRRSLVLGATASHIVGMDIDEGRALLRDLQERITAPELVCRHSWSEGDTVLWDNTGLVHRVRDFDRSKPRTMHRSTVAGQERIK</sequence>
<evidence type="ECO:0000256" key="1">
    <source>
        <dbReference type="ARBA" id="ARBA00001954"/>
    </source>
</evidence>
<dbReference type="AlphaFoldDB" id="A0A318RDI4"/>
<keyword evidence="5" id="KW-0560">Oxidoreductase</keyword>
<dbReference type="PANTHER" id="PTHR43779:SF3">
    <property type="entry name" value="(3R)-3-[(CARBOXYMETHYL)AMINO]FATTY ACID OXYGENASE_DECARBOXYLASE"/>
    <property type="match status" value="1"/>
</dbReference>
<evidence type="ECO:0000256" key="5">
    <source>
        <dbReference type="ARBA" id="ARBA00023002"/>
    </source>
</evidence>
<dbReference type="InterPro" id="IPR003819">
    <property type="entry name" value="TauD/TfdA-like"/>
</dbReference>
<comment type="caution">
    <text evidence="8">The sequence shown here is derived from an EMBL/GenBank/DDBJ whole genome shotgun (WGS) entry which is preliminary data.</text>
</comment>
<protein>
    <submittedName>
        <fullName evidence="8">Alpha-ketoglutarate-dependent taurine dioxygenase</fullName>
    </submittedName>
</protein>
<evidence type="ECO:0000259" key="7">
    <source>
        <dbReference type="Pfam" id="PF02668"/>
    </source>
</evidence>
<dbReference type="SUPFAM" id="SSF51197">
    <property type="entry name" value="Clavaminate synthase-like"/>
    <property type="match status" value="1"/>
</dbReference>
<organism evidence="8 9">
    <name type="scientific">Williamsia limnetica</name>
    <dbReference type="NCBI Taxonomy" id="882452"/>
    <lineage>
        <taxon>Bacteria</taxon>
        <taxon>Bacillati</taxon>
        <taxon>Actinomycetota</taxon>
        <taxon>Actinomycetes</taxon>
        <taxon>Mycobacteriales</taxon>
        <taxon>Nocardiaceae</taxon>
        <taxon>Williamsia</taxon>
    </lineage>
</organism>
<keyword evidence="3" id="KW-0479">Metal-binding</keyword>